<keyword evidence="1 6" id="KW-0645">Protease</keyword>
<dbReference type="OMA" id="NITWKGA"/>
<dbReference type="PROSITE" id="PS00134">
    <property type="entry name" value="TRYPSIN_HIS"/>
    <property type="match status" value="1"/>
</dbReference>
<evidence type="ECO:0000256" key="6">
    <source>
        <dbReference type="RuleBase" id="RU363034"/>
    </source>
</evidence>
<name>F6Z8U6_ORNAN</name>
<reference evidence="9 10" key="1">
    <citation type="journal article" date="2008" name="Nature">
        <title>Genome analysis of the platypus reveals unique signatures of evolution.</title>
        <authorList>
            <person name="Warren W.C."/>
            <person name="Hillier L.W."/>
            <person name="Marshall Graves J.A."/>
            <person name="Birney E."/>
            <person name="Ponting C.P."/>
            <person name="Grutzner F."/>
            <person name="Belov K."/>
            <person name="Miller W."/>
            <person name="Clarke L."/>
            <person name="Chinwalla A.T."/>
            <person name="Yang S.P."/>
            <person name="Heger A."/>
            <person name="Locke D.P."/>
            <person name="Miethke P."/>
            <person name="Waters P.D."/>
            <person name="Veyrunes F."/>
            <person name="Fulton L."/>
            <person name="Fulton B."/>
            <person name="Graves T."/>
            <person name="Wallis J."/>
            <person name="Puente X.S."/>
            <person name="Lopez-Otin C."/>
            <person name="Ordonez G.R."/>
            <person name="Eichler E.E."/>
            <person name="Chen L."/>
            <person name="Cheng Z."/>
            <person name="Deakin J.E."/>
            <person name="Alsop A."/>
            <person name="Thompson K."/>
            <person name="Kirby P."/>
            <person name="Papenfuss A.T."/>
            <person name="Wakefield M.J."/>
            <person name="Olender T."/>
            <person name="Lancet D."/>
            <person name="Huttley G.A."/>
            <person name="Smit A.F."/>
            <person name="Pask A."/>
            <person name="Temple-Smith P."/>
            <person name="Batzer M.A."/>
            <person name="Walker J.A."/>
            <person name="Konkel M.K."/>
            <person name="Harris R.S."/>
            <person name="Whittington C.M."/>
            <person name="Wong E.S."/>
            <person name="Gemmell N.J."/>
            <person name="Buschiazzo E."/>
            <person name="Vargas Jentzsch I.M."/>
            <person name="Merkel A."/>
            <person name="Schmitz J."/>
            <person name="Zemann A."/>
            <person name="Churakov G."/>
            <person name="Kriegs J.O."/>
            <person name="Brosius J."/>
            <person name="Murchison E.P."/>
            <person name="Sachidanandam R."/>
            <person name="Smith C."/>
            <person name="Hannon G.J."/>
            <person name="Tsend-Ayush E."/>
            <person name="McMillan D."/>
            <person name="Attenborough R."/>
            <person name="Rens W."/>
            <person name="Ferguson-Smith M."/>
            <person name="Lefevre C.M."/>
            <person name="Sharp J.A."/>
            <person name="Nicholas K.R."/>
            <person name="Ray D.A."/>
            <person name="Kube M."/>
            <person name="Reinhardt R."/>
            <person name="Pringle T.H."/>
            <person name="Taylor J."/>
            <person name="Jones R.C."/>
            <person name="Nixon B."/>
            <person name="Dacheux J.L."/>
            <person name="Niwa H."/>
            <person name="Sekita Y."/>
            <person name="Huang X."/>
            <person name="Stark A."/>
            <person name="Kheradpour P."/>
            <person name="Kellis M."/>
            <person name="Flicek P."/>
            <person name="Chen Y."/>
            <person name="Webber C."/>
            <person name="Hardison R."/>
            <person name="Nelson J."/>
            <person name="Hallsworth-Pepin K."/>
            <person name="Delehaunty K."/>
            <person name="Markovic C."/>
            <person name="Minx P."/>
            <person name="Feng Y."/>
            <person name="Kremitzki C."/>
            <person name="Mitreva M."/>
            <person name="Glasscock J."/>
            <person name="Wylie T."/>
            <person name="Wohldmann P."/>
            <person name="Thiru P."/>
            <person name="Nhan M.N."/>
            <person name="Pohl C.S."/>
            <person name="Smith S.M."/>
            <person name="Hou S."/>
            <person name="Nefedov M."/>
            <person name="de Jong P.J."/>
            <person name="Renfree M.B."/>
            <person name="Mardis E.R."/>
            <person name="Wilson R.K."/>
        </authorList>
    </citation>
    <scope>NUCLEOTIDE SEQUENCE [LARGE SCALE GENOMIC DNA]</scope>
    <source>
        <strain evidence="9 10">Glennie</strain>
    </source>
</reference>
<evidence type="ECO:0000256" key="7">
    <source>
        <dbReference type="SAM" id="SignalP"/>
    </source>
</evidence>
<keyword evidence="2 7" id="KW-0732">Signal</keyword>
<evidence type="ECO:0000259" key="8">
    <source>
        <dbReference type="PROSITE" id="PS50240"/>
    </source>
</evidence>
<dbReference type="SUPFAM" id="SSF50494">
    <property type="entry name" value="Trypsin-like serine proteases"/>
    <property type="match status" value="1"/>
</dbReference>
<evidence type="ECO:0000256" key="5">
    <source>
        <dbReference type="ARBA" id="ARBA00023157"/>
    </source>
</evidence>
<dbReference type="RefSeq" id="XP_028907680.1">
    <property type="nucleotide sequence ID" value="XM_029051847.2"/>
</dbReference>
<dbReference type="MEROPS" id="S01.319"/>
<dbReference type="CTD" id="400668"/>
<dbReference type="InterPro" id="IPR033116">
    <property type="entry name" value="TRYPSIN_SER"/>
</dbReference>
<feature type="signal peptide" evidence="7">
    <location>
        <begin position="1"/>
        <end position="21"/>
    </location>
</feature>
<dbReference type="PANTHER" id="PTHR24271:SF55">
    <property type="entry name" value="SERINE PROTEASE 57"/>
    <property type="match status" value="1"/>
</dbReference>
<proteinExistence type="predicted"/>
<dbReference type="GeneID" id="100089760"/>
<dbReference type="KEGG" id="oaa:100089760"/>
<feature type="chain" id="PRO_5027589584" evidence="7">
    <location>
        <begin position="22"/>
        <end position="258"/>
    </location>
</feature>
<dbReference type="Bgee" id="ENSOANG00000013214">
    <property type="expression patterns" value="Expressed in ovary and 2 other cell types or tissues"/>
</dbReference>
<dbReference type="GO" id="GO:0004252">
    <property type="term" value="F:serine-type endopeptidase activity"/>
    <property type="evidence" value="ECO:0000318"/>
    <property type="project" value="GO_Central"/>
</dbReference>
<dbReference type="GO" id="GO:0051604">
    <property type="term" value="P:protein maturation"/>
    <property type="evidence" value="ECO:0000318"/>
    <property type="project" value="GO_Central"/>
</dbReference>
<keyword evidence="5" id="KW-1015">Disulfide bond</keyword>
<dbReference type="FunFam" id="2.40.10.10:FF:000120">
    <property type="entry name" value="Putative serine protease"/>
    <property type="match status" value="1"/>
</dbReference>
<dbReference type="FunCoup" id="F6Z8U6">
    <property type="interactions" value="94"/>
</dbReference>
<dbReference type="InParanoid" id="F6Z8U6"/>
<dbReference type="GO" id="GO:0005615">
    <property type="term" value="C:extracellular space"/>
    <property type="evidence" value="ECO:0000318"/>
    <property type="project" value="GO_Central"/>
</dbReference>
<evidence type="ECO:0000313" key="10">
    <source>
        <dbReference type="Proteomes" id="UP000002279"/>
    </source>
</evidence>
<dbReference type="InterPro" id="IPR009003">
    <property type="entry name" value="Peptidase_S1_PA"/>
</dbReference>
<dbReference type="AlphaFoldDB" id="F6Z8U6"/>
<dbReference type="Gene3D" id="2.40.10.10">
    <property type="entry name" value="Trypsin-like serine proteases"/>
    <property type="match status" value="2"/>
</dbReference>
<sequence length="258" mass="28281">MHDCSALTFLILGTLAHTAYPGPLRGTIVGGKEVKPHSRPYMASLQFGGHHLCGGTLIRPRWVLTAAHCELKENLPAYRVVLGGHSLQHPEPSQQVFSIQQAVPYPLYNAHTDVNDIQLLKLNSSALLNNFVKLARLPRRNSDLPPRARCRVMGWGDVTGLQVLPRGLMETNGTVVARESCNITWKGAITQDMICVTGPHNSVEGVCGGDSGGPLFHKGRIQGIVSFSAPRCGDPRYPDVYARVSTFVSWIQDILQHY</sequence>
<dbReference type="PRINTS" id="PR00722">
    <property type="entry name" value="CHYMOTRYPSIN"/>
</dbReference>
<dbReference type="InterPro" id="IPR018114">
    <property type="entry name" value="TRYPSIN_HIS"/>
</dbReference>
<dbReference type="STRING" id="9258.ENSOANP00000020876"/>
<dbReference type="eggNOG" id="KOG3627">
    <property type="taxonomic scope" value="Eukaryota"/>
</dbReference>
<keyword evidence="3 6" id="KW-0378">Hydrolase</keyword>
<evidence type="ECO:0000256" key="4">
    <source>
        <dbReference type="ARBA" id="ARBA00022825"/>
    </source>
</evidence>
<dbReference type="InterPro" id="IPR001314">
    <property type="entry name" value="Peptidase_S1A"/>
</dbReference>
<feature type="domain" description="Peptidase S1" evidence="8">
    <location>
        <begin position="28"/>
        <end position="256"/>
    </location>
</feature>
<dbReference type="Proteomes" id="UP000002279">
    <property type="component" value="Chromosome X1"/>
</dbReference>
<dbReference type="PROSITE" id="PS50240">
    <property type="entry name" value="TRYPSIN_DOM"/>
    <property type="match status" value="1"/>
</dbReference>
<evidence type="ECO:0000256" key="2">
    <source>
        <dbReference type="ARBA" id="ARBA00022729"/>
    </source>
</evidence>
<dbReference type="HOGENOM" id="CLU_006842_1_0_1"/>
<protein>
    <submittedName>
        <fullName evidence="9">Serine protease 57</fullName>
    </submittedName>
</protein>
<gene>
    <name evidence="9" type="primary">PRSS57</name>
</gene>
<organism evidence="9 10">
    <name type="scientific">Ornithorhynchus anatinus</name>
    <name type="common">Duckbill platypus</name>
    <dbReference type="NCBI Taxonomy" id="9258"/>
    <lineage>
        <taxon>Eukaryota</taxon>
        <taxon>Metazoa</taxon>
        <taxon>Chordata</taxon>
        <taxon>Craniata</taxon>
        <taxon>Vertebrata</taxon>
        <taxon>Euteleostomi</taxon>
        <taxon>Mammalia</taxon>
        <taxon>Monotremata</taxon>
        <taxon>Ornithorhynchidae</taxon>
        <taxon>Ornithorhynchus</taxon>
    </lineage>
</organism>
<evidence type="ECO:0000256" key="1">
    <source>
        <dbReference type="ARBA" id="ARBA00022670"/>
    </source>
</evidence>
<evidence type="ECO:0000256" key="3">
    <source>
        <dbReference type="ARBA" id="ARBA00022801"/>
    </source>
</evidence>
<dbReference type="SMART" id="SM00020">
    <property type="entry name" value="Tryp_SPc"/>
    <property type="match status" value="1"/>
</dbReference>
<dbReference type="CDD" id="cd00190">
    <property type="entry name" value="Tryp_SPc"/>
    <property type="match status" value="1"/>
</dbReference>
<reference evidence="9" key="2">
    <citation type="submission" date="2025-08" db="UniProtKB">
        <authorList>
            <consortium name="Ensembl"/>
        </authorList>
    </citation>
    <scope>IDENTIFICATION</scope>
    <source>
        <strain evidence="9">Glennie</strain>
    </source>
</reference>
<dbReference type="Ensembl" id="ENSOANT00000020879.3">
    <property type="protein sequence ID" value="ENSOANP00000020876.2"/>
    <property type="gene ID" value="ENSOANG00000013214.3"/>
</dbReference>
<keyword evidence="4 6" id="KW-0720">Serine protease</keyword>
<evidence type="ECO:0000313" key="9">
    <source>
        <dbReference type="Ensembl" id="ENSOANP00000020876.2"/>
    </source>
</evidence>
<dbReference type="InterPro" id="IPR043504">
    <property type="entry name" value="Peptidase_S1_PA_chymotrypsin"/>
</dbReference>
<keyword evidence="10" id="KW-1185">Reference proteome</keyword>
<dbReference type="InterPro" id="IPR001254">
    <property type="entry name" value="Trypsin_dom"/>
</dbReference>
<dbReference type="GeneTree" id="ENSGT00940000162457"/>
<dbReference type="PROSITE" id="PS00135">
    <property type="entry name" value="TRYPSIN_SER"/>
    <property type="match status" value="1"/>
</dbReference>
<dbReference type="OrthoDB" id="8440449at2759"/>
<reference evidence="9" key="3">
    <citation type="submission" date="2025-09" db="UniProtKB">
        <authorList>
            <consortium name="Ensembl"/>
        </authorList>
    </citation>
    <scope>IDENTIFICATION</scope>
    <source>
        <strain evidence="9">Glennie</strain>
    </source>
</reference>
<accession>F6Z8U6</accession>
<dbReference type="GO" id="GO:0006508">
    <property type="term" value="P:proteolysis"/>
    <property type="evidence" value="ECO:0007669"/>
    <property type="project" value="UniProtKB-KW"/>
</dbReference>
<dbReference type="PANTHER" id="PTHR24271">
    <property type="entry name" value="KALLIKREIN-RELATED"/>
    <property type="match status" value="1"/>
</dbReference>
<dbReference type="Pfam" id="PF00089">
    <property type="entry name" value="Trypsin"/>
    <property type="match status" value="1"/>
</dbReference>